<dbReference type="PANTHER" id="PTHR31589:SF208">
    <property type="entry name" value="NEPROSIN DOMAIN-CONTAINING PROTEIN"/>
    <property type="match status" value="1"/>
</dbReference>
<evidence type="ECO:0000313" key="4">
    <source>
        <dbReference type="RefSeq" id="XP_009787909.1"/>
    </source>
</evidence>
<feature type="domain" description="Neprosin PEP catalytic" evidence="2">
    <location>
        <begin position="1"/>
        <end position="255"/>
    </location>
</feature>
<gene>
    <name evidence="4" type="primary">LOC104235788</name>
</gene>
<dbReference type="eggNOG" id="ENOG502QRGN">
    <property type="taxonomic scope" value="Eukaryota"/>
</dbReference>
<dbReference type="Proteomes" id="UP000189701">
    <property type="component" value="Unplaced"/>
</dbReference>
<organism evidence="3 4">
    <name type="scientific">Nicotiana sylvestris</name>
    <name type="common">Wood tobacco</name>
    <name type="synonym">South American tobacco</name>
    <dbReference type="NCBI Taxonomy" id="4096"/>
    <lineage>
        <taxon>Eukaryota</taxon>
        <taxon>Viridiplantae</taxon>
        <taxon>Streptophyta</taxon>
        <taxon>Embryophyta</taxon>
        <taxon>Tracheophyta</taxon>
        <taxon>Spermatophyta</taxon>
        <taxon>Magnoliopsida</taxon>
        <taxon>eudicotyledons</taxon>
        <taxon>Gunneridae</taxon>
        <taxon>Pentapetalae</taxon>
        <taxon>asterids</taxon>
        <taxon>lamiids</taxon>
        <taxon>Solanales</taxon>
        <taxon>Solanaceae</taxon>
        <taxon>Nicotianoideae</taxon>
        <taxon>Nicotianeae</taxon>
        <taxon>Nicotiana</taxon>
    </lineage>
</organism>
<keyword evidence="3" id="KW-1185">Reference proteome</keyword>
<dbReference type="PROSITE" id="PS52045">
    <property type="entry name" value="NEPROSIN_PEP_CD"/>
    <property type="match status" value="1"/>
</dbReference>
<sequence>MKPSSYVKEIASTASTSDTLPTIALLYGGCPVGTVPIRRYTKEDLIRHKLLPPPEDNTIDRHTNRDNFTNTKDRRIKPLKGYKRAIVTTEDNPNNKFGGASMIGAIYNPSSVDPTLYGDNRTRIFIHFDDDIKKGNWWLFLEETRNNYVPIGFWPREVFDDFDYFATRVEWGGVVYSPPGILEPPMGSGLYAFIRNAKVIAYCRNITALNDKGEYINLGELPTFTTNPMLYNAIDVPDNGIRYNHTIFYGGAGEI</sequence>
<proteinExistence type="predicted"/>
<name>A0A1U7XLT1_NICSY</name>
<dbReference type="AlphaFoldDB" id="A0A1U7XLT1"/>
<dbReference type="OrthoDB" id="1858978at2759"/>
<dbReference type="Pfam" id="PF03080">
    <property type="entry name" value="Neprosin"/>
    <property type="match status" value="1"/>
</dbReference>
<protein>
    <submittedName>
        <fullName evidence="4">Uncharacterized protein LOC104235788</fullName>
    </submittedName>
</protein>
<accession>A0A1U7XLT1</accession>
<feature type="region of interest" description="Disordered" evidence="1">
    <location>
        <begin position="52"/>
        <end position="71"/>
    </location>
</feature>
<reference evidence="4" key="2">
    <citation type="submission" date="2025-08" db="UniProtKB">
        <authorList>
            <consortium name="RefSeq"/>
        </authorList>
    </citation>
    <scope>IDENTIFICATION</scope>
    <source>
        <tissue evidence="4">Leaf</tissue>
    </source>
</reference>
<evidence type="ECO:0000313" key="3">
    <source>
        <dbReference type="Proteomes" id="UP000189701"/>
    </source>
</evidence>
<evidence type="ECO:0000259" key="2">
    <source>
        <dbReference type="PROSITE" id="PS52045"/>
    </source>
</evidence>
<reference evidence="3" key="1">
    <citation type="journal article" date="2013" name="Genome Biol.">
        <title>Reference genomes and transcriptomes of Nicotiana sylvestris and Nicotiana tomentosiformis.</title>
        <authorList>
            <person name="Sierro N."/>
            <person name="Battey J.N."/>
            <person name="Ouadi S."/>
            <person name="Bovet L."/>
            <person name="Goepfert S."/>
            <person name="Bakaher N."/>
            <person name="Peitsch M.C."/>
            <person name="Ivanov N.V."/>
        </authorList>
    </citation>
    <scope>NUCLEOTIDE SEQUENCE [LARGE SCALE GENOMIC DNA]</scope>
</reference>
<dbReference type="RefSeq" id="XP_009787909.1">
    <property type="nucleotide sequence ID" value="XM_009789607.1"/>
</dbReference>
<evidence type="ECO:0000256" key="1">
    <source>
        <dbReference type="SAM" id="MobiDB-lite"/>
    </source>
</evidence>
<dbReference type="PANTHER" id="PTHR31589">
    <property type="entry name" value="PROTEIN, PUTATIVE (DUF239)-RELATED-RELATED"/>
    <property type="match status" value="1"/>
</dbReference>
<dbReference type="InterPro" id="IPR004314">
    <property type="entry name" value="Neprosin"/>
</dbReference>
<dbReference type="InterPro" id="IPR053168">
    <property type="entry name" value="Glutamic_endopeptidase"/>
</dbReference>
<dbReference type="STRING" id="4096.A0A1U7XLT1"/>